<evidence type="ECO:0000313" key="2">
    <source>
        <dbReference type="Proteomes" id="UP000660262"/>
    </source>
</evidence>
<comment type="caution">
    <text evidence="1">The sequence shown here is derived from an EMBL/GenBank/DDBJ whole genome shotgun (WGS) entry which is preliminary data.</text>
</comment>
<accession>A0A830I4M3</accession>
<proteinExistence type="predicted"/>
<protein>
    <submittedName>
        <fullName evidence="1">Uncharacterized protein</fullName>
    </submittedName>
</protein>
<dbReference type="AlphaFoldDB" id="A0A830I4M3"/>
<gene>
    <name evidence="1" type="ORF">PPROV_001068600</name>
</gene>
<name>A0A830I4M3_9CHLO</name>
<sequence length="143" mass="15489">MPRLLMSPITSTTATAAAAATTRCYNGLPQHRCQHRCQKRSVSCSVSVNSSYERGTSTKSSLGNASPQRLFKSRRGIVMTTLVGVAIASPFVCATQQARADDEPPPKDKECKKKCVKECLEVAPGSKDYCEMACADSCDNDEY</sequence>
<dbReference type="EMBL" id="BNJQ01000037">
    <property type="protein sequence ID" value="GHP11959.1"/>
    <property type="molecule type" value="Genomic_DNA"/>
</dbReference>
<evidence type="ECO:0000313" key="1">
    <source>
        <dbReference type="EMBL" id="GHP11959.1"/>
    </source>
</evidence>
<organism evidence="1 2">
    <name type="scientific">Pycnococcus provasolii</name>
    <dbReference type="NCBI Taxonomy" id="41880"/>
    <lineage>
        <taxon>Eukaryota</taxon>
        <taxon>Viridiplantae</taxon>
        <taxon>Chlorophyta</taxon>
        <taxon>Pseudoscourfieldiophyceae</taxon>
        <taxon>Pseudoscourfieldiales</taxon>
        <taxon>Pycnococcaceae</taxon>
        <taxon>Pycnococcus</taxon>
    </lineage>
</organism>
<reference evidence="1" key="1">
    <citation type="submission" date="2020-10" db="EMBL/GenBank/DDBJ databases">
        <title>Unveiling of a novel bifunctional photoreceptor, Dualchrome1, isolated from a cosmopolitan green alga.</title>
        <authorList>
            <person name="Suzuki S."/>
            <person name="Kawachi M."/>
        </authorList>
    </citation>
    <scope>NUCLEOTIDE SEQUENCE</scope>
    <source>
        <strain evidence="1">NIES 2893</strain>
    </source>
</reference>
<dbReference type="Proteomes" id="UP000660262">
    <property type="component" value="Unassembled WGS sequence"/>
</dbReference>
<keyword evidence="2" id="KW-1185">Reference proteome</keyword>